<gene>
    <name evidence="2" type="ORF">GCM10008935_14720</name>
</gene>
<name>A0ABP3JPK3_9BACI</name>
<dbReference type="Pfam" id="PF23648">
    <property type="entry name" value="DUF7147"/>
    <property type="match status" value="1"/>
</dbReference>
<dbReference type="EMBL" id="BAAACZ010000011">
    <property type="protein sequence ID" value="GAA0460440.1"/>
    <property type="molecule type" value="Genomic_DNA"/>
</dbReference>
<evidence type="ECO:0000313" key="3">
    <source>
        <dbReference type="Proteomes" id="UP001500740"/>
    </source>
</evidence>
<organism evidence="2 3">
    <name type="scientific">Alkalibacillus silvisoli</name>
    <dbReference type="NCBI Taxonomy" id="392823"/>
    <lineage>
        <taxon>Bacteria</taxon>
        <taxon>Bacillati</taxon>
        <taxon>Bacillota</taxon>
        <taxon>Bacilli</taxon>
        <taxon>Bacillales</taxon>
        <taxon>Bacillaceae</taxon>
        <taxon>Alkalibacillus</taxon>
    </lineage>
</organism>
<reference evidence="3" key="1">
    <citation type="journal article" date="2019" name="Int. J. Syst. Evol. Microbiol.">
        <title>The Global Catalogue of Microorganisms (GCM) 10K type strain sequencing project: providing services to taxonomists for standard genome sequencing and annotation.</title>
        <authorList>
            <consortium name="The Broad Institute Genomics Platform"/>
            <consortium name="The Broad Institute Genome Sequencing Center for Infectious Disease"/>
            <person name="Wu L."/>
            <person name="Ma J."/>
        </authorList>
    </citation>
    <scope>NUCLEOTIDE SEQUENCE [LARGE SCALE GENOMIC DNA]</scope>
    <source>
        <strain evidence="3">JCM 14193</strain>
    </source>
</reference>
<dbReference type="InterPro" id="IPR055571">
    <property type="entry name" value="DUF7147"/>
</dbReference>
<sequence>MQRFIKLGEGYGDVYELLTLIESMPNRVRHLLAFHTCKDGQDVTSIAAIFNPTSTGHFLPIYICLEGIPAPKEGRSNVRYDAFKELSERIGTELIEIHVQPSTTYHEEVLFFQQLTAVLRLNHLLPPI</sequence>
<protein>
    <recommendedName>
        <fullName evidence="1">DUF7147 domain-containing protein</fullName>
    </recommendedName>
</protein>
<proteinExistence type="predicted"/>
<evidence type="ECO:0000313" key="2">
    <source>
        <dbReference type="EMBL" id="GAA0460440.1"/>
    </source>
</evidence>
<dbReference type="RefSeq" id="WP_343782799.1">
    <property type="nucleotide sequence ID" value="NZ_BAAACZ010000011.1"/>
</dbReference>
<keyword evidence="3" id="KW-1185">Reference proteome</keyword>
<feature type="domain" description="DUF7147" evidence="1">
    <location>
        <begin position="1"/>
        <end position="125"/>
    </location>
</feature>
<comment type="caution">
    <text evidence="2">The sequence shown here is derived from an EMBL/GenBank/DDBJ whole genome shotgun (WGS) entry which is preliminary data.</text>
</comment>
<dbReference type="Proteomes" id="UP001500740">
    <property type="component" value="Unassembled WGS sequence"/>
</dbReference>
<accession>A0ABP3JPK3</accession>
<evidence type="ECO:0000259" key="1">
    <source>
        <dbReference type="Pfam" id="PF23648"/>
    </source>
</evidence>